<dbReference type="SMART" id="SM00248">
    <property type="entry name" value="ANK"/>
    <property type="match status" value="3"/>
</dbReference>
<evidence type="ECO:0000256" key="2">
    <source>
        <dbReference type="ARBA" id="ARBA00023043"/>
    </source>
</evidence>
<dbReference type="InterPro" id="IPR050776">
    <property type="entry name" value="Ank_Repeat/CDKN_Inhibitor"/>
</dbReference>
<feature type="repeat" description="ANK" evidence="3">
    <location>
        <begin position="44"/>
        <end position="76"/>
    </location>
</feature>
<keyword evidence="2 3" id="KW-0040">ANK repeat</keyword>
<dbReference type="PROSITE" id="PS50297">
    <property type="entry name" value="ANK_REP_REGION"/>
    <property type="match status" value="1"/>
</dbReference>
<evidence type="ECO:0000256" key="3">
    <source>
        <dbReference type="PROSITE-ProRule" id="PRU00023"/>
    </source>
</evidence>
<evidence type="ECO:0000256" key="1">
    <source>
        <dbReference type="ARBA" id="ARBA00022737"/>
    </source>
</evidence>
<dbReference type="PROSITE" id="PS50088">
    <property type="entry name" value="ANK_REPEAT"/>
    <property type="match status" value="2"/>
</dbReference>
<evidence type="ECO:0000313" key="4">
    <source>
        <dbReference type="EMBL" id="PTB97207.1"/>
    </source>
</evidence>
<dbReference type="SUPFAM" id="SSF48403">
    <property type="entry name" value="Ankyrin repeat"/>
    <property type="match status" value="1"/>
</dbReference>
<protein>
    <submittedName>
        <fullName evidence="4">Uncharacterized protein</fullName>
    </submittedName>
</protein>
<gene>
    <name evidence="4" type="ORF">C9994_03925</name>
</gene>
<organism evidence="4 5">
    <name type="scientific">Marivirga lumbricoides</name>
    <dbReference type="NCBI Taxonomy" id="1046115"/>
    <lineage>
        <taxon>Bacteria</taxon>
        <taxon>Pseudomonadati</taxon>
        <taxon>Bacteroidota</taxon>
        <taxon>Cytophagia</taxon>
        <taxon>Cytophagales</taxon>
        <taxon>Marivirgaceae</taxon>
        <taxon>Marivirga</taxon>
    </lineage>
</organism>
<dbReference type="PANTHER" id="PTHR24201">
    <property type="entry name" value="ANK_REP_REGION DOMAIN-CONTAINING PROTEIN"/>
    <property type="match status" value="1"/>
</dbReference>
<evidence type="ECO:0000313" key="5">
    <source>
        <dbReference type="Proteomes" id="UP000240608"/>
    </source>
</evidence>
<sequence>MGKGGRPSKVHEDLTQLRQLVEDGDEKSIESIVQNHGIDASDGERRTALIWTSFFGRTELLKWLIDNGANLNFQDRIGYTGLHFCGQEQNAEIANVLLDKGADPNIKDEHGNSPLWTALFNAKGNFETVKVLRSHGADPTPKNIHGRSPNDMAKTIYKMEIDELIK</sequence>
<dbReference type="Pfam" id="PF00023">
    <property type="entry name" value="Ank"/>
    <property type="match status" value="1"/>
</dbReference>
<dbReference type="Gene3D" id="1.25.40.20">
    <property type="entry name" value="Ankyrin repeat-containing domain"/>
    <property type="match status" value="1"/>
</dbReference>
<dbReference type="EMBL" id="PYVU01000021">
    <property type="protein sequence ID" value="PTB97207.1"/>
    <property type="molecule type" value="Genomic_DNA"/>
</dbReference>
<dbReference type="Pfam" id="PF12796">
    <property type="entry name" value="Ank_2"/>
    <property type="match status" value="1"/>
</dbReference>
<dbReference type="InterPro" id="IPR002110">
    <property type="entry name" value="Ankyrin_rpt"/>
</dbReference>
<proteinExistence type="predicted"/>
<comment type="caution">
    <text evidence="4">The sequence shown here is derived from an EMBL/GenBank/DDBJ whole genome shotgun (WGS) entry which is preliminary data.</text>
</comment>
<dbReference type="Proteomes" id="UP000240608">
    <property type="component" value="Unassembled WGS sequence"/>
</dbReference>
<dbReference type="AlphaFoldDB" id="A0A2T4DTS9"/>
<name>A0A2T4DTS9_9BACT</name>
<reference evidence="4 5" key="1">
    <citation type="submission" date="2018-03" db="EMBL/GenBank/DDBJ databases">
        <title>Cross-interface Injection: A General Nanoliter Liquid Handling Method Applied to Single Cells Genome Amplification Automated Nanoliter Liquid Handling Applied to Single Cell Multiple Displacement Amplification.</title>
        <authorList>
            <person name="Yun J."/>
            <person name="Xu P."/>
            <person name="Xu J."/>
            <person name="Dai X."/>
            <person name="Wang Y."/>
            <person name="Zheng X."/>
            <person name="Cao C."/>
            <person name="Yi Q."/>
            <person name="Zhu Y."/>
            <person name="Wang L."/>
            <person name="Dong Z."/>
            <person name="Huang Y."/>
            <person name="Huang L."/>
            <person name="Du W."/>
        </authorList>
    </citation>
    <scope>NUCLEOTIDE SEQUENCE [LARGE SCALE GENOMIC DNA]</scope>
    <source>
        <strain evidence="4 5">Z-D1-2</strain>
    </source>
</reference>
<feature type="repeat" description="ANK" evidence="3">
    <location>
        <begin position="77"/>
        <end position="109"/>
    </location>
</feature>
<dbReference type="InterPro" id="IPR036770">
    <property type="entry name" value="Ankyrin_rpt-contain_sf"/>
</dbReference>
<keyword evidence="1" id="KW-0677">Repeat</keyword>
<accession>A0A2T4DTS9</accession>